<sequence length="373" mass="43654">MSFYLRPISNKFTSFVNVRKQATDINYQLLNNIKSSLFLDEFLDTQESSVINNREKHLNSTVHLSQNEPAVFDANIEGHKNKKYNWTKQRIIKLHKQKQMNTQMQSVINLDLDMTLLKNNAQWEKSFLNLRNKSFYLPYTKMVMTKRISDNVLLSSQKDGILYAESAPNVRSVNEMQASEDRNPIESNLQNVFDILRKDLPLLFVKKLDYGIYTKDLVFVNNIRGTTSVGIQHYFKQIALLKIIGHLKYAFVKFEVLKMTMHPEDNSIKVRWRIVGISGTRVFLTFWKIKMWNSKEQTESTPSWYDGFSTFYVNNDGKVFKHVVDKTMPDQNVTEKFKSPIDAKLALFVALSGLDTHFTQFCLKRYTKLLRIK</sequence>
<dbReference type="GeneID" id="100743558"/>
<proteinExistence type="predicted"/>
<keyword evidence="1" id="KW-1185">Reference proteome</keyword>
<dbReference type="Proteomes" id="UP000515180">
    <property type="component" value="Unplaced"/>
</dbReference>
<dbReference type="KEGG" id="bim:100743558"/>
<gene>
    <name evidence="2" type="primary">LOC100743558</name>
</gene>
<evidence type="ECO:0000313" key="1">
    <source>
        <dbReference type="Proteomes" id="UP000515180"/>
    </source>
</evidence>
<dbReference type="PANTHER" id="PTHR31094">
    <property type="entry name" value="RIKEN CDNA 2310061I04 GENE"/>
    <property type="match status" value="1"/>
</dbReference>
<dbReference type="OMA" id="SIKVRWR"/>
<protein>
    <submittedName>
        <fullName evidence="2">Uncharacterized protein LOC100743558</fullName>
    </submittedName>
</protein>
<dbReference type="RefSeq" id="XP_003490837.1">
    <property type="nucleotide sequence ID" value="XM_003490789.4"/>
</dbReference>
<name>A0A6P3DY25_BOMIM</name>
<evidence type="ECO:0000313" key="2">
    <source>
        <dbReference type="RefSeq" id="XP_003490837.1"/>
    </source>
</evidence>
<reference evidence="2" key="1">
    <citation type="submission" date="2025-08" db="UniProtKB">
        <authorList>
            <consortium name="RefSeq"/>
        </authorList>
    </citation>
    <scope>IDENTIFICATION</scope>
</reference>
<dbReference type="AlphaFoldDB" id="A0A6P3DY25"/>
<dbReference type="PANTHER" id="PTHR31094:SF2">
    <property type="entry name" value="RIKEN CDNA 2310061I04 GENE"/>
    <property type="match status" value="1"/>
</dbReference>
<organism evidence="1 2">
    <name type="scientific">Bombus impatiens</name>
    <name type="common">Bumblebee</name>
    <dbReference type="NCBI Taxonomy" id="132113"/>
    <lineage>
        <taxon>Eukaryota</taxon>
        <taxon>Metazoa</taxon>
        <taxon>Ecdysozoa</taxon>
        <taxon>Arthropoda</taxon>
        <taxon>Hexapoda</taxon>
        <taxon>Insecta</taxon>
        <taxon>Pterygota</taxon>
        <taxon>Neoptera</taxon>
        <taxon>Endopterygota</taxon>
        <taxon>Hymenoptera</taxon>
        <taxon>Apocrita</taxon>
        <taxon>Aculeata</taxon>
        <taxon>Apoidea</taxon>
        <taxon>Anthophila</taxon>
        <taxon>Apidae</taxon>
        <taxon>Bombus</taxon>
        <taxon>Pyrobombus</taxon>
    </lineage>
</organism>
<accession>A0A6P3DY25</accession>
<dbReference type="InterPro" id="IPR018790">
    <property type="entry name" value="DUF2358"/>
</dbReference>
<dbReference type="Pfam" id="PF10184">
    <property type="entry name" value="DUF2358"/>
    <property type="match status" value="1"/>
</dbReference>
<dbReference type="OrthoDB" id="44820at2759"/>